<evidence type="ECO:0000313" key="4">
    <source>
        <dbReference type="EMBL" id="PVH28303.1"/>
    </source>
</evidence>
<comment type="pathway">
    <text evidence="1">Cell wall biogenesis; peptidoglycan biosynthesis.</text>
</comment>
<name>A0A2T8HSE7_9RHOB</name>
<dbReference type="GO" id="GO:0008955">
    <property type="term" value="F:peptidoglycan glycosyltransferase activity"/>
    <property type="evidence" value="ECO:0007669"/>
    <property type="project" value="TreeGrafter"/>
</dbReference>
<dbReference type="InterPro" id="IPR036950">
    <property type="entry name" value="PBP_transglycosylase"/>
</dbReference>
<comment type="caution">
    <text evidence="4">The sequence shown here is derived from an EMBL/GenBank/DDBJ whole genome shotgun (WGS) entry which is preliminary data.</text>
</comment>
<keyword evidence="2" id="KW-0808">Transferase</keyword>
<evidence type="ECO:0000256" key="2">
    <source>
        <dbReference type="ARBA" id="ARBA00022679"/>
    </source>
</evidence>
<evidence type="ECO:0000259" key="3">
    <source>
        <dbReference type="Pfam" id="PF00912"/>
    </source>
</evidence>
<accession>A0A2T8HSE7</accession>
<gene>
    <name evidence="4" type="ORF">DDE20_11990</name>
</gene>
<organism evidence="4 5">
    <name type="scientific">Pararhodobacter oceanensis</name>
    <dbReference type="NCBI Taxonomy" id="2172121"/>
    <lineage>
        <taxon>Bacteria</taxon>
        <taxon>Pseudomonadati</taxon>
        <taxon>Pseudomonadota</taxon>
        <taxon>Alphaproteobacteria</taxon>
        <taxon>Rhodobacterales</taxon>
        <taxon>Paracoccaceae</taxon>
        <taxon>Pararhodobacter</taxon>
    </lineage>
</organism>
<evidence type="ECO:0000313" key="5">
    <source>
        <dbReference type="Proteomes" id="UP000245911"/>
    </source>
</evidence>
<dbReference type="InterPro" id="IPR001264">
    <property type="entry name" value="Glyco_trans_51"/>
</dbReference>
<feature type="domain" description="Glycosyl transferase family 51" evidence="3">
    <location>
        <begin position="67"/>
        <end position="194"/>
    </location>
</feature>
<dbReference type="AlphaFoldDB" id="A0A2T8HSE7"/>
<dbReference type="Pfam" id="PF00912">
    <property type="entry name" value="Transgly"/>
    <property type="match status" value="1"/>
</dbReference>
<dbReference type="PANTHER" id="PTHR32282:SF33">
    <property type="entry name" value="PEPTIDOGLYCAN GLYCOSYLTRANSFERASE"/>
    <property type="match status" value="1"/>
</dbReference>
<reference evidence="4 5" key="1">
    <citation type="submission" date="2018-04" db="EMBL/GenBank/DDBJ databases">
        <title>Pararhodobacter oceanense sp. nov., isolated from marine intertidal sediment.</title>
        <authorList>
            <person name="Wang X.-L."/>
            <person name="Du Z.-J."/>
        </authorList>
    </citation>
    <scope>NUCLEOTIDE SEQUENCE [LARGE SCALE GENOMIC DNA]</scope>
    <source>
        <strain evidence="4 5">AM505</strain>
    </source>
</reference>
<dbReference type="Gene3D" id="1.10.3810.10">
    <property type="entry name" value="Biosynthetic peptidoglycan transglycosylase-like"/>
    <property type="match status" value="1"/>
</dbReference>
<dbReference type="EMBL" id="QDKM01000005">
    <property type="protein sequence ID" value="PVH28303.1"/>
    <property type="molecule type" value="Genomic_DNA"/>
</dbReference>
<dbReference type="InterPro" id="IPR023346">
    <property type="entry name" value="Lysozyme-like_dom_sf"/>
</dbReference>
<protein>
    <recommendedName>
        <fullName evidence="3">Glycosyl transferase family 51 domain-containing protein</fullName>
    </recommendedName>
</protein>
<sequence length="247" mass="28404">MDISVKIGKRTVQRGPRSSVGVKKFLLGLNRDLDAIKRSVLFNSNYYFISQASLPPQEGNFLPIEISVLYLEDRRFFLHRGAEFRSIARGVKRYVKGNGFGGISTIDQQVVRISVARYERTVSRKAREILLAIFLNFHLTKRDIFSYYLNNAYLGHRMSGCEEAANLIFNMRADKLDQDQAAFIASLFPLPFPRSVWETYSKMGFYPLSDPYEIISFAEAIAPRWAKRVRNRMNLAMSAYDFSPKSL</sequence>
<dbReference type="Proteomes" id="UP000245911">
    <property type="component" value="Unassembled WGS sequence"/>
</dbReference>
<dbReference type="PANTHER" id="PTHR32282">
    <property type="entry name" value="BINDING PROTEIN TRANSPEPTIDASE, PUTATIVE-RELATED"/>
    <property type="match status" value="1"/>
</dbReference>
<keyword evidence="5" id="KW-1185">Reference proteome</keyword>
<dbReference type="SUPFAM" id="SSF53955">
    <property type="entry name" value="Lysozyme-like"/>
    <property type="match status" value="1"/>
</dbReference>
<dbReference type="InterPro" id="IPR050396">
    <property type="entry name" value="Glycosyltr_51/Transpeptidase"/>
</dbReference>
<evidence type="ECO:0000256" key="1">
    <source>
        <dbReference type="ARBA" id="ARBA00004752"/>
    </source>
</evidence>
<proteinExistence type="predicted"/>